<keyword evidence="1" id="KW-0472">Membrane</keyword>
<reference evidence="3" key="1">
    <citation type="submission" date="2015-06" db="EMBL/GenBank/DDBJ databases">
        <authorList>
            <person name="Bertelli C."/>
        </authorList>
    </citation>
    <scope>NUCLEOTIDE SEQUENCE [LARGE SCALE GENOMIC DNA]</scope>
    <source>
        <strain evidence="3">CRIB-30</strain>
    </source>
</reference>
<evidence type="ECO:0000256" key="1">
    <source>
        <dbReference type="SAM" id="Phobius"/>
    </source>
</evidence>
<dbReference type="Proteomes" id="UP000220251">
    <property type="component" value="Unassembled WGS sequence"/>
</dbReference>
<organism evidence="2 3">
    <name type="scientific">Estrella lausannensis</name>
    <dbReference type="NCBI Taxonomy" id="483423"/>
    <lineage>
        <taxon>Bacteria</taxon>
        <taxon>Pseudomonadati</taxon>
        <taxon>Chlamydiota</taxon>
        <taxon>Chlamydiia</taxon>
        <taxon>Parachlamydiales</taxon>
        <taxon>Candidatus Criblamydiaceae</taxon>
        <taxon>Estrella</taxon>
    </lineage>
</organism>
<dbReference type="EMBL" id="CWGJ01000012">
    <property type="protein sequence ID" value="CRX38531.1"/>
    <property type="molecule type" value="Genomic_DNA"/>
</dbReference>
<protein>
    <submittedName>
        <fullName evidence="2">Putative membrane protein</fullName>
    </submittedName>
</protein>
<accession>A0A0H5DPN0</accession>
<keyword evidence="3" id="KW-1185">Reference proteome</keyword>
<gene>
    <name evidence="2" type="ORF">ELAC_1189</name>
</gene>
<name>A0A0H5DPN0_9BACT</name>
<sequence length="195" mass="21872">MASVIDFKDLPKHLNYKIVALESVDWNGKKVSVITLSSRQSSLVERIIDLFLLILIAVPTMGAGLAFPFAVEIQKSVLKGRKHMYHIRRSTLPKLDFKKADGSKSVLMGTEGRQLSLRLEPQNSTQLRSRQDSEYKETVGDLAELGLQDDEIVGSMDGSGIAGDTILLWAHEYRRERQVSPELKPQEGAPRKRTK</sequence>
<keyword evidence="1" id="KW-1133">Transmembrane helix</keyword>
<keyword evidence="1" id="KW-0812">Transmembrane</keyword>
<proteinExistence type="predicted"/>
<evidence type="ECO:0000313" key="2">
    <source>
        <dbReference type="EMBL" id="CRX38531.1"/>
    </source>
</evidence>
<dbReference type="AlphaFoldDB" id="A0A0H5DPN0"/>
<evidence type="ECO:0000313" key="3">
    <source>
        <dbReference type="Proteomes" id="UP000220251"/>
    </source>
</evidence>
<dbReference type="RefSeq" id="WP_098038387.1">
    <property type="nucleotide sequence ID" value="NZ_CWGJ01000012.1"/>
</dbReference>
<feature type="transmembrane region" description="Helical" evidence="1">
    <location>
        <begin position="50"/>
        <end position="71"/>
    </location>
</feature>